<evidence type="ECO:0000313" key="2">
    <source>
        <dbReference type="EMBL" id="CAI8050116.1"/>
    </source>
</evidence>
<reference evidence="2" key="1">
    <citation type="submission" date="2023-03" db="EMBL/GenBank/DDBJ databases">
        <authorList>
            <person name="Steffen K."/>
            <person name="Cardenas P."/>
        </authorList>
    </citation>
    <scope>NUCLEOTIDE SEQUENCE</scope>
</reference>
<sequence length="248" mass="27001">MAVEVENSLEVSWNVGDEDADHKRSTESDTQWLPSITENGIRLGTPVAREAAKSFWSMAMLKTSLNRMAFYADCENQGSLGSPDSGFHSSRATPTLPQLASSTASSSASSSPQSVTRYGRRTPPVVDADSDDESAFLGPPFLRSVSESPLLMARRQREAIASSTPTPHSNPSTVSLTSSSKTISPSHSSQTLLPRRRLAVHRSHSANHLGRELKLPQREMKLARSDTCLKSNSSLNTELHHISNFLLN</sequence>
<proteinExistence type="predicted"/>
<feature type="compositionally biased region" description="Low complexity" evidence="1">
    <location>
        <begin position="162"/>
        <end position="191"/>
    </location>
</feature>
<keyword evidence="3" id="KW-1185">Reference proteome</keyword>
<feature type="compositionally biased region" description="Polar residues" evidence="1">
    <location>
        <begin position="81"/>
        <end position="93"/>
    </location>
</feature>
<feature type="region of interest" description="Disordered" evidence="1">
    <location>
        <begin position="1"/>
        <end position="31"/>
    </location>
</feature>
<feature type="region of interest" description="Disordered" evidence="1">
    <location>
        <begin position="159"/>
        <end position="193"/>
    </location>
</feature>
<protein>
    <submittedName>
        <fullName evidence="2">Uncharacterized protein</fullName>
    </submittedName>
</protein>
<name>A0AA35TM30_GEOBA</name>
<dbReference type="EMBL" id="CASHTH010003834">
    <property type="protein sequence ID" value="CAI8050116.1"/>
    <property type="molecule type" value="Genomic_DNA"/>
</dbReference>
<dbReference type="Proteomes" id="UP001174909">
    <property type="component" value="Unassembled WGS sequence"/>
</dbReference>
<organism evidence="2 3">
    <name type="scientific">Geodia barretti</name>
    <name type="common">Barrett's horny sponge</name>
    <dbReference type="NCBI Taxonomy" id="519541"/>
    <lineage>
        <taxon>Eukaryota</taxon>
        <taxon>Metazoa</taxon>
        <taxon>Porifera</taxon>
        <taxon>Demospongiae</taxon>
        <taxon>Heteroscleromorpha</taxon>
        <taxon>Tetractinellida</taxon>
        <taxon>Astrophorina</taxon>
        <taxon>Geodiidae</taxon>
        <taxon>Geodia</taxon>
    </lineage>
</organism>
<feature type="compositionally biased region" description="Low complexity" evidence="1">
    <location>
        <begin position="95"/>
        <end position="114"/>
    </location>
</feature>
<evidence type="ECO:0000313" key="3">
    <source>
        <dbReference type="Proteomes" id="UP001174909"/>
    </source>
</evidence>
<gene>
    <name evidence="2" type="ORF">GBAR_LOCUS27565</name>
</gene>
<dbReference type="AlphaFoldDB" id="A0AA35TM30"/>
<accession>A0AA35TM30</accession>
<comment type="caution">
    <text evidence="2">The sequence shown here is derived from an EMBL/GenBank/DDBJ whole genome shotgun (WGS) entry which is preliminary data.</text>
</comment>
<feature type="region of interest" description="Disordered" evidence="1">
    <location>
        <begin position="81"/>
        <end position="140"/>
    </location>
</feature>
<evidence type="ECO:0000256" key="1">
    <source>
        <dbReference type="SAM" id="MobiDB-lite"/>
    </source>
</evidence>